<evidence type="ECO:0000313" key="1">
    <source>
        <dbReference type="EMBL" id="STQ91957.1"/>
    </source>
</evidence>
<dbReference type="AlphaFoldDB" id="A0A377QAW3"/>
<dbReference type="RefSeq" id="WP_115228143.1">
    <property type="nucleotide sequence ID" value="NZ_CAWOLO010000022.1"/>
</dbReference>
<dbReference type="Proteomes" id="UP000255108">
    <property type="component" value="Unassembled WGS sequence"/>
</dbReference>
<dbReference type="OrthoDB" id="7775479at2"/>
<keyword evidence="4" id="KW-1185">Reference proteome</keyword>
<reference evidence="1 3" key="1">
    <citation type="submission" date="2018-06" db="EMBL/GenBank/DDBJ databases">
        <authorList>
            <consortium name="Pathogen Informatics"/>
            <person name="Doyle S."/>
        </authorList>
    </citation>
    <scope>NUCLEOTIDE SEQUENCE [LARGE SCALE GENOMIC DNA]</scope>
    <source>
        <strain evidence="1 3">NCTC11159</strain>
    </source>
</reference>
<dbReference type="EMBL" id="SMBT01000022">
    <property type="protein sequence ID" value="TCU81400.1"/>
    <property type="molecule type" value="Genomic_DNA"/>
</dbReference>
<proteinExistence type="predicted"/>
<evidence type="ECO:0000313" key="2">
    <source>
        <dbReference type="EMBL" id="TCU81400.1"/>
    </source>
</evidence>
<organism evidence="1 3">
    <name type="scientific">Iodobacter fluviatilis</name>
    <dbReference type="NCBI Taxonomy" id="537"/>
    <lineage>
        <taxon>Bacteria</taxon>
        <taxon>Pseudomonadati</taxon>
        <taxon>Pseudomonadota</taxon>
        <taxon>Betaproteobacteria</taxon>
        <taxon>Neisseriales</taxon>
        <taxon>Chitinibacteraceae</taxon>
        <taxon>Iodobacter</taxon>
    </lineage>
</organism>
<evidence type="ECO:0000313" key="3">
    <source>
        <dbReference type="Proteomes" id="UP000255108"/>
    </source>
</evidence>
<dbReference type="EMBL" id="UGHR01000001">
    <property type="protein sequence ID" value="STQ91957.1"/>
    <property type="molecule type" value="Genomic_DNA"/>
</dbReference>
<name>A0A377QAW3_9NEIS</name>
<sequence length="76" mass="8436">MKAYQDINSDSGVSAYEYGDDWIKVQFKHGGIYEYRASKIGSAHISTMKRLANSGDGLNAYIITNPDVRDGWSSKS</sequence>
<protein>
    <recommendedName>
        <fullName evidence="5">KTSC domain-containing protein</fullName>
    </recommendedName>
</protein>
<reference evidence="2 4" key="2">
    <citation type="submission" date="2019-03" db="EMBL/GenBank/DDBJ databases">
        <title>Genomic Encyclopedia of Type Strains, Phase IV (KMG-IV): sequencing the most valuable type-strain genomes for metagenomic binning, comparative biology and taxonomic classification.</title>
        <authorList>
            <person name="Goeker M."/>
        </authorList>
    </citation>
    <scope>NUCLEOTIDE SEQUENCE [LARGE SCALE GENOMIC DNA]</scope>
    <source>
        <strain evidence="2 4">DSM 3764</strain>
    </source>
</reference>
<evidence type="ECO:0008006" key="5">
    <source>
        <dbReference type="Google" id="ProtNLM"/>
    </source>
</evidence>
<accession>A0A377QAW3</accession>
<dbReference type="Proteomes" id="UP000295794">
    <property type="component" value="Unassembled WGS sequence"/>
</dbReference>
<gene>
    <name evidence="2" type="ORF">EV682_12238</name>
    <name evidence="1" type="ORF">NCTC11159_03040</name>
</gene>
<evidence type="ECO:0000313" key="4">
    <source>
        <dbReference type="Proteomes" id="UP000295794"/>
    </source>
</evidence>